<dbReference type="EMBL" id="KV744860">
    <property type="protein sequence ID" value="OCK83485.1"/>
    <property type="molecule type" value="Genomic_DNA"/>
</dbReference>
<protein>
    <recommendedName>
        <fullName evidence="2">CPAF-like PDZ domain-containing protein</fullName>
    </recommendedName>
</protein>
<keyword evidence="1" id="KW-0732">Signal</keyword>
<name>A0A8E2EGB1_9PEZI</name>
<gene>
    <name evidence="3" type="ORF">K432DRAFT_432854</name>
</gene>
<dbReference type="Gene3D" id="3.90.226.10">
    <property type="entry name" value="2-enoyl-CoA Hydratase, Chain A, domain 1"/>
    <property type="match status" value="1"/>
</dbReference>
<dbReference type="PANTHER" id="PTHR37049">
    <property type="entry name" value="PEPTIDASE S41 FAMILY PROTEIN"/>
    <property type="match status" value="1"/>
</dbReference>
<dbReference type="PANTHER" id="PTHR37049:SF4">
    <property type="entry name" value="RHODANESE DOMAIN-CONTAINING PROTEIN"/>
    <property type="match status" value="1"/>
</dbReference>
<keyword evidence="4" id="KW-1185">Reference proteome</keyword>
<dbReference type="Pfam" id="PF23658">
    <property type="entry name" value="PDZ_CPAF_rel"/>
    <property type="match status" value="1"/>
</dbReference>
<feature type="signal peptide" evidence="1">
    <location>
        <begin position="1"/>
        <end position="18"/>
    </location>
</feature>
<dbReference type="Proteomes" id="UP000250266">
    <property type="component" value="Unassembled WGS sequence"/>
</dbReference>
<proteinExistence type="predicted"/>
<organism evidence="3 4">
    <name type="scientific">Lepidopterella palustris CBS 459.81</name>
    <dbReference type="NCBI Taxonomy" id="1314670"/>
    <lineage>
        <taxon>Eukaryota</taxon>
        <taxon>Fungi</taxon>
        <taxon>Dikarya</taxon>
        <taxon>Ascomycota</taxon>
        <taxon>Pezizomycotina</taxon>
        <taxon>Dothideomycetes</taxon>
        <taxon>Pleosporomycetidae</taxon>
        <taxon>Mytilinidiales</taxon>
        <taxon>Argynnaceae</taxon>
        <taxon>Lepidopterella</taxon>
    </lineage>
</organism>
<evidence type="ECO:0000313" key="3">
    <source>
        <dbReference type="EMBL" id="OCK83485.1"/>
    </source>
</evidence>
<dbReference type="SUPFAM" id="SSF52096">
    <property type="entry name" value="ClpP/crotonase"/>
    <property type="match status" value="1"/>
</dbReference>
<sequence>MQLLNVFTAFSLASISIASPLHVYSRQDNGSSPCAAVSASVATQTSAAIPTVPAQLAYECITSVPLNVSAAVALVKSIRPYFRWQSTTAYLKNPPAEYIEKIQNPVDIWDGLDEIEKNLTSGVWTQEYEFGWSLYHLLQSTHDGHFVYVPDVVGTVFNFARPVPLVSVSEDGTSLPKPFVYPDILATSLGNASFSPSPVVSINGEDATTYLENWSQFGSLQDRDALYNNVFYELAVVSLGSSGSGMGTFAGGGRGRWVYPGPTTELCFANGTTVTYTNFAKVLIPFDGITSGESLYELWFPGPQPSATSASSAASSLASAAPSTSPSAAPISTPAPGYPNPVVRQQNNLIGGYYLEGDEYSDVAVLSVPSFVSLDSAEISFQAVGKQFISMARAAGKTKLIVDVSANGGGTILQGYDLFKQLFPSILPYGANRFRAFESTDLLGKKFSAISSQYPRTLDTTNDTLLQVESDVVSSVFNYRTDVDINYKNFPSWKAKYGPQHHHGDSFTNIIRWNLSDVLTPLNSGGIYITGYDNNTVVTQPFAAADVIIVTDGYCASTCTIFSELMRQQAGVKTVAMGGRARAGISQAVGGVKGTNDLPWDYIQYLVQVAFNYSTPEEAAHYNKTQLGEYYSDLPFLRAAIGSSHNVNFRDGIRQGDTSAEQIPLQFKYEPADCRILYTPEMTVDATEIWKAVADSAWKGSNKCVAGNVAVNSTGGYQKRRSSGSLKRRAWNVEDYPLDVYTDLRKSKLSGDAIMLP</sequence>
<feature type="domain" description="CPAF-like PDZ" evidence="2">
    <location>
        <begin position="158"/>
        <end position="286"/>
    </location>
</feature>
<dbReference type="InterPro" id="IPR052766">
    <property type="entry name" value="S41A_metabolite_peptidase"/>
</dbReference>
<reference evidence="3 4" key="1">
    <citation type="journal article" date="2016" name="Nat. Commun.">
        <title>Ectomycorrhizal ecology is imprinted in the genome of the dominant symbiotic fungus Cenococcum geophilum.</title>
        <authorList>
            <consortium name="DOE Joint Genome Institute"/>
            <person name="Peter M."/>
            <person name="Kohler A."/>
            <person name="Ohm R.A."/>
            <person name="Kuo A."/>
            <person name="Krutzmann J."/>
            <person name="Morin E."/>
            <person name="Arend M."/>
            <person name="Barry K.W."/>
            <person name="Binder M."/>
            <person name="Choi C."/>
            <person name="Clum A."/>
            <person name="Copeland A."/>
            <person name="Grisel N."/>
            <person name="Haridas S."/>
            <person name="Kipfer T."/>
            <person name="LaButti K."/>
            <person name="Lindquist E."/>
            <person name="Lipzen A."/>
            <person name="Maire R."/>
            <person name="Meier B."/>
            <person name="Mihaltcheva S."/>
            <person name="Molinier V."/>
            <person name="Murat C."/>
            <person name="Poggeler S."/>
            <person name="Quandt C.A."/>
            <person name="Sperisen C."/>
            <person name="Tritt A."/>
            <person name="Tisserant E."/>
            <person name="Crous P.W."/>
            <person name="Henrissat B."/>
            <person name="Nehls U."/>
            <person name="Egli S."/>
            <person name="Spatafora J.W."/>
            <person name="Grigoriev I.V."/>
            <person name="Martin F.M."/>
        </authorList>
    </citation>
    <scope>NUCLEOTIDE SEQUENCE [LARGE SCALE GENOMIC DNA]</scope>
    <source>
        <strain evidence="3 4">CBS 459.81</strain>
    </source>
</reference>
<accession>A0A8E2EGB1</accession>
<dbReference type="InterPro" id="IPR029045">
    <property type="entry name" value="ClpP/crotonase-like_dom_sf"/>
</dbReference>
<evidence type="ECO:0000259" key="2">
    <source>
        <dbReference type="Pfam" id="PF23658"/>
    </source>
</evidence>
<dbReference type="OrthoDB" id="27214at2759"/>
<evidence type="ECO:0000313" key="4">
    <source>
        <dbReference type="Proteomes" id="UP000250266"/>
    </source>
</evidence>
<dbReference type="InterPro" id="IPR056186">
    <property type="entry name" value="PDZ_CPAF-rel"/>
</dbReference>
<dbReference type="AlphaFoldDB" id="A0A8E2EGB1"/>
<feature type="chain" id="PRO_5034608029" description="CPAF-like PDZ domain-containing protein" evidence="1">
    <location>
        <begin position="19"/>
        <end position="757"/>
    </location>
</feature>
<evidence type="ECO:0000256" key="1">
    <source>
        <dbReference type="SAM" id="SignalP"/>
    </source>
</evidence>